<evidence type="ECO:0000313" key="2">
    <source>
        <dbReference type="Proteomes" id="UP000789525"/>
    </source>
</evidence>
<organism evidence="1 2">
    <name type="scientific">Acaulospora colombiana</name>
    <dbReference type="NCBI Taxonomy" id="27376"/>
    <lineage>
        <taxon>Eukaryota</taxon>
        <taxon>Fungi</taxon>
        <taxon>Fungi incertae sedis</taxon>
        <taxon>Mucoromycota</taxon>
        <taxon>Glomeromycotina</taxon>
        <taxon>Glomeromycetes</taxon>
        <taxon>Diversisporales</taxon>
        <taxon>Acaulosporaceae</taxon>
        <taxon>Acaulospora</taxon>
    </lineage>
</organism>
<accession>A0ACA9LL20</accession>
<gene>
    <name evidence="1" type="ORF">ACOLOM_LOCUS4140</name>
</gene>
<comment type="caution">
    <text evidence="1">The sequence shown here is derived from an EMBL/GenBank/DDBJ whole genome shotgun (WGS) entry which is preliminary data.</text>
</comment>
<evidence type="ECO:0000313" key="1">
    <source>
        <dbReference type="EMBL" id="CAG8532705.1"/>
    </source>
</evidence>
<dbReference type="Proteomes" id="UP000789525">
    <property type="component" value="Unassembled WGS sequence"/>
</dbReference>
<proteinExistence type="predicted"/>
<name>A0ACA9LL20_9GLOM</name>
<reference evidence="1" key="1">
    <citation type="submission" date="2021-06" db="EMBL/GenBank/DDBJ databases">
        <authorList>
            <person name="Kallberg Y."/>
            <person name="Tangrot J."/>
            <person name="Rosling A."/>
        </authorList>
    </citation>
    <scope>NUCLEOTIDE SEQUENCE</scope>
    <source>
        <strain evidence="1">CL356</strain>
    </source>
</reference>
<sequence length="76" mass="8525">TRELAVAKSRIIVYNVILLGDDGWWTSLTARNSTCRSPNAHFGKRRASNILQKETLFHLVPLTKSDSEWNGIASLV</sequence>
<protein>
    <submittedName>
        <fullName evidence="1">5946_t:CDS:1</fullName>
    </submittedName>
</protein>
<keyword evidence="2" id="KW-1185">Reference proteome</keyword>
<dbReference type="EMBL" id="CAJVPT010006598">
    <property type="protein sequence ID" value="CAG8532705.1"/>
    <property type="molecule type" value="Genomic_DNA"/>
</dbReference>
<feature type="non-terminal residue" evidence="1">
    <location>
        <position position="1"/>
    </location>
</feature>